<reference evidence="2 3" key="1">
    <citation type="journal article" date="2015" name="Genome Announc.">
        <title>Expanding the biotechnology potential of lactobacilli through comparative genomics of 213 strains and associated genera.</title>
        <authorList>
            <person name="Sun Z."/>
            <person name="Harris H.M."/>
            <person name="McCann A."/>
            <person name="Guo C."/>
            <person name="Argimon S."/>
            <person name="Zhang W."/>
            <person name="Yang X."/>
            <person name="Jeffery I.B."/>
            <person name="Cooney J.C."/>
            <person name="Kagawa T.F."/>
            <person name="Liu W."/>
            <person name="Song Y."/>
            <person name="Salvetti E."/>
            <person name="Wrobel A."/>
            <person name="Rasinkangas P."/>
            <person name="Parkhill J."/>
            <person name="Rea M.C."/>
            <person name="O'Sullivan O."/>
            <person name="Ritari J."/>
            <person name="Douillard F.P."/>
            <person name="Paul Ross R."/>
            <person name="Yang R."/>
            <person name="Briner A.E."/>
            <person name="Felis G.E."/>
            <person name="de Vos W.M."/>
            <person name="Barrangou R."/>
            <person name="Klaenhammer T.R."/>
            <person name="Caufield P.W."/>
            <person name="Cui Y."/>
            <person name="Zhang H."/>
            <person name="O'Toole P.W."/>
        </authorList>
    </citation>
    <scope>NUCLEOTIDE SEQUENCE [LARGE SCALE GENOMIC DNA]</scope>
    <source>
        <strain evidence="2 3">DSM 22467</strain>
    </source>
</reference>
<protein>
    <submittedName>
        <fullName evidence="2">Uncharacterized protein</fullName>
    </submittedName>
</protein>
<dbReference type="AlphaFoldDB" id="A0A0R2M104"/>
<dbReference type="PATRIC" id="fig|616990.3.peg.1393"/>
<comment type="caution">
    <text evidence="2">The sequence shown here is derived from an EMBL/GenBank/DDBJ whole genome shotgun (WGS) entry which is preliminary data.</text>
</comment>
<evidence type="ECO:0000313" key="3">
    <source>
        <dbReference type="Proteomes" id="UP000051906"/>
    </source>
</evidence>
<proteinExistence type="predicted"/>
<keyword evidence="1" id="KW-1133">Transmembrane helix</keyword>
<keyword evidence="1" id="KW-0472">Membrane</keyword>
<sequence>MLAPIFIAVLVIAGLSAWVAGRVTATTVGLVSLGVAGLAITVISGLIADLWAHSQTAAHSLNDQQKTGRP</sequence>
<evidence type="ECO:0000313" key="2">
    <source>
        <dbReference type="EMBL" id="KRO04515.1"/>
    </source>
</evidence>
<keyword evidence="1" id="KW-0812">Transmembrane</keyword>
<name>A0A0R2M104_9LACO</name>
<organism evidence="2 3">
    <name type="scientific">Levilactobacillus paucivorans</name>
    <dbReference type="NCBI Taxonomy" id="616990"/>
    <lineage>
        <taxon>Bacteria</taxon>
        <taxon>Bacillati</taxon>
        <taxon>Bacillota</taxon>
        <taxon>Bacilli</taxon>
        <taxon>Lactobacillales</taxon>
        <taxon>Lactobacillaceae</taxon>
        <taxon>Levilactobacillus</taxon>
    </lineage>
</organism>
<accession>A0A0R2M104</accession>
<feature type="transmembrane region" description="Helical" evidence="1">
    <location>
        <begin position="31"/>
        <end position="52"/>
    </location>
</feature>
<dbReference type="EMBL" id="JQCA01000032">
    <property type="protein sequence ID" value="KRO04515.1"/>
    <property type="molecule type" value="Genomic_DNA"/>
</dbReference>
<dbReference type="Proteomes" id="UP000051906">
    <property type="component" value="Unassembled WGS sequence"/>
</dbReference>
<evidence type="ECO:0000256" key="1">
    <source>
        <dbReference type="SAM" id="Phobius"/>
    </source>
</evidence>
<gene>
    <name evidence="2" type="ORF">IV54_GL001302</name>
</gene>
<keyword evidence="3" id="KW-1185">Reference proteome</keyword>